<keyword evidence="2" id="KW-1185">Reference proteome</keyword>
<reference evidence="1 2" key="1">
    <citation type="journal article" date="2012" name="J. Bacteriol.">
        <title>Genome sequence of proteorhodopsin-containing sea ice bacterium Glaciecola punicea ACAM 611T.</title>
        <authorList>
            <person name="Qin Q.-L."/>
            <person name="Xie B.-B."/>
            <person name="Shu Y.-L."/>
            <person name="Rong J.-C."/>
            <person name="Zhao D.-L."/>
            <person name="Zhang X.-Y."/>
            <person name="Chen X.-L."/>
            <person name="Zhou B.-C."/>
            <person name="Zhanga Y.-Z."/>
        </authorList>
    </citation>
    <scope>NUCLEOTIDE SEQUENCE [LARGE SCALE GENOMIC DNA]</scope>
    <source>
        <strain evidence="1 2">ACAM 611</strain>
    </source>
</reference>
<proteinExistence type="predicted"/>
<evidence type="ECO:0000313" key="1">
    <source>
        <dbReference type="EMBL" id="GAB55602.1"/>
    </source>
</evidence>
<organism evidence="1 2">
    <name type="scientific">Glaciecola punicea ACAM 611</name>
    <dbReference type="NCBI Taxonomy" id="1121923"/>
    <lineage>
        <taxon>Bacteria</taxon>
        <taxon>Pseudomonadati</taxon>
        <taxon>Pseudomonadota</taxon>
        <taxon>Gammaproteobacteria</taxon>
        <taxon>Alteromonadales</taxon>
        <taxon>Alteromonadaceae</taxon>
        <taxon>Glaciecola</taxon>
    </lineage>
</organism>
<dbReference type="Proteomes" id="UP000053586">
    <property type="component" value="Unassembled WGS sequence"/>
</dbReference>
<protein>
    <submittedName>
        <fullName evidence="1">Uncharacterized protein</fullName>
    </submittedName>
</protein>
<name>H5TBC5_9ALTE</name>
<dbReference type="AlphaFoldDB" id="H5TBC5"/>
<accession>H5TBC5</accession>
<reference evidence="1 2" key="2">
    <citation type="journal article" date="2017" name="Antonie Van Leeuwenhoek">
        <title>Rhizobium rhizosphaerae sp. nov., a novel species isolated from rice rhizosphere.</title>
        <authorList>
            <person name="Zhao J.J."/>
            <person name="Zhang J."/>
            <person name="Zhang R.J."/>
            <person name="Zhang C.W."/>
            <person name="Yin H.Q."/>
            <person name="Zhang X.X."/>
        </authorList>
    </citation>
    <scope>NUCLEOTIDE SEQUENCE [LARGE SCALE GENOMIC DNA]</scope>
    <source>
        <strain evidence="1 2">ACAM 611</strain>
    </source>
</reference>
<sequence>MNLSELTHPLVQHKYEVNINLSLLVKNHTRAENSKNQAIINACLRIVTKILAIYCQVS</sequence>
<gene>
    <name evidence="1" type="ORF">GPUN_1481</name>
</gene>
<comment type="caution">
    <text evidence="1">The sequence shown here is derived from an EMBL/GenBank/DDBJ whole genome shotgun (WGS) entry which is preliminary data.</text>
</comment>
<dbReference type="EMBL" id="BAET01000013">
    <property type="protein sequence ID" value="GAB55602.1"/>
    <property type="molecule type" value="Genomic_DNA"/>
</dbReference>
<evidence type="ECO:0000313" key="2">
    <source>
        <dbReference type="Proteomes" id="UP000053586"/>
    </source>
</evidence>